<reference evidence="3 4" key="1">
    <citation type="journal article" date="2018" name="Nat. Biotechnol.">
        <title>A standardized bacterial taxonomy based on genome phylogeny substantially revises the tree of life.</title>
        <authorList>
            <person name="Parks D.H."/>
            <person name="Chuvochina M."/>
            <person name="Waite D.W."/>
            <person name="Rinke C."/>
            <person name="Skarshewski A."/>
            <person name="Chaumeil P.A."/>
            <person name="Hugenholtz P."/>
        </authorList>
    </citation>
    <scope>NUCLEOTIDE SEQUENCE [LARGE SCALE GENOMIC DNA]</scope>
    <source>
        <strain evidence="3">UBA11621</strain>
    </source>
</reference>
<keyword evidence="2" id="KW-0732">Signal</keyword>
<evidence type="ECO:0000256" key="1">
    <source>
        <dbReference type="SAM" id="MobiDB-lite"/>
    </source>
</evidence>
<comment type="caution">
    <text evidence="3">The sequence shown here is derived from an EMBL/GenBank/DDBJ whole genome shotgun (WGS) entry which is preliminary data.</text>
</comment>
<gene>
    <name evidence="3" type="ORF">DEB45_14470</name>
</gene>
<dbReference type="Proteomes" id="UP000264779">
    <property type="component" value="Unassembled WGS sequence"/>
</dbReference>
<protein>
    <submittedName>
        <fullName evidence="3">Cyclomaltodextrin glucanotransferase</fullName>
    </submittedName>
</protein>
<feature type="region of interest" description="Disordered" evidence="1">
    <location>
        <begin position="61"/>
        <end position="80"/>
    </location>
</feature>
<feature type="signal peptide" evidence="2">
    <location>
        <begin position="1"/>
        <end position="21"/>
    </location>
</feature>
<feature type="non-terminal residue" evidence="3">
    <location>
        <position position="80"/>
    </location>
</feature>
<evidence type="ECO:0000313" key="4">
    <source>
        <dbReference type="Proteomes" id="UP000264779"/>
    </source>
</evidence>
<dbReference type="GO" id="GO:0016740">
    <property type="term" value="F:transferase activity"/>
    <property type="evidence" value="ECO:0007669"/>
    <property type="project" value="UniProtKB-KW"/>
</dbReference>
<dbReference type="EMBL" id="DONK01000224">
    <property type="protein sequence ID" value="HBU52456.1"/>
    <property type="molecule type" value="Genomic_DNA"/>
</dbReference>
<name>A0A358E1T5_9ALTE</name>
<dbReference type="Gene3D" id="3.20.20.80">
    <property type="entry name" value="Glycosidases"/>
    <property type="match status" value="1"/>
</dbReference>
<accession>A0A358E1T5</accession>
<sequence length="80" mass="8546">MSFNRTTIALTLAGLFCSACSSTSVPSSNDIQENSHAIVGTATPFASEAVYFVVTDRFVDGDPSNNHEEQGGDHPTWQLP</sequence>
<organism evidence="3 4">
    <name type="scientific">Alteromonas australica</name>
    <dbReference type="NCBI Taxonomy" id="589873"/>
    <lineage>
        <taxon>Bacteria</taxon>
        <taxon>Pseudomonadati</taxon>
        <taxon>Pseudomonadota</taxon>
        <taxon>Gammaproteobacteria</taxon>
        <taxon>Alteromonadales</taxon>
        <taxon>Alteromonadaceae</taxon>
        <taxon>Alteromonas/Salinimonas group</taxon>
        <taxon>Alteromonas</taxon>
    </lineage>
</organism>
<evidence type="ECO:0000313" key="3">
    <source>
        <dbReference type="EMBL" id="HBU52456.1"/>
    </source>
</evidence>
<feature type="chain" id="PRO_5016718629" evidence="2">
    <location>
        <begin position="22"/>
        <end position="80"/>
    </location>
</feature>
<keyword evidence="3" id="KW-0808">Transferase</keyword>
<evidence type="ECO:0000256" key="2">
    <source>
        <dbReference type="SAM" id="SignalP"/>
    </source>
</evidence>
<feature type="compositionally biased region" description="Basic and acidic residues" evidence="1">
    <location>
        <begin position="61"/>
        <end position="72"/>
    </location>
</feature>
<dbReference type="AlphaFoldDB" id="A0A358E1T5"/>
<proteinExistence type="predicted"/>